<keyword evidence="2 4" id="KW-1133">Transmembrane helix</keyword>
<evidence type="ECO:0000313" key="5">
    <source>
        <dbReference type="EMBL" id="CAG7723216.1"/>
    </source>
</evidence>
<evidence type="ECO:0000256" key="1">
    <source>
        <dbReference type="ARBA" id="ARBA00022692"/>
    </source>
</evidence>
<dbReference type="PANTHER" id="PTHR23121:SF9">
    <property type="entry name" value="SODIUM-DEPENDENT GLUCOSE TRANSPORTER 1"/>
    <property type="match status" value="1"/>
</dbReference>
<keyword evidence="3 4" id="KW-0472">Membrane</keyword>
<feature type="transmembrane region" description="Helical" evidence="4">
    <location>
        <begin position="354"/>
        <end position="374"/>
    </location>
</feature>
<evidence type="ECO:0000313" key="6">
    <source>
        <dbReference type="Proteomes" id="UP000708208"/>
    </source>
</evidence>
<dbReference type="Pfam" id="PF07690">
    <property type="entry name" value="MFS_1"/>
    <property type="match status" value="1"/>
</dbReference>
<dbReference type="OrthoDB" id="6512734at2759"/>
<comment type="caution">
    <text evidence="5">The sequence shown here is derived from an EMBL/GenBank/DDBJ whole genome shotgun (WGS) entry which is preliminary data.</text>
</comment>
<proteinExistence type="predicted"/>
<organism evidence="5 6">
    <name type="scientific">Allacma fusca</name>
    <dbReference type="NCBI Taxonomy" id="39272"/>
    <lineage>
        <taxon>Eukaryota</taxon>
        <taxon>Metazoa</taxon>
        <taxon>Ecdysozoa</taxon>
        <taxon>Arthropoda</taxon>
        <taxon>Hexapoda</taxon>
        <taxon>Collembola</taxon>
        <taxon>Symphypleona</taxon>
        <taxon>Sminthuridae</taxon>
        <taxon>Allacma</taxon>
    </lineage>
</organism>
<gene>
    <name evidence="5" type="ORF">AFUS01_LOCUS12314</name>
</gene>
<reference evidence="5" key="1">
    <citation type="submission" date="2021-06" db="EMBL/GenBank/DDBJ databases">
        <authorList>
            <person name="Hodson N. C."/>
            <person name="Mongue J. A."/>
            <person name="Jaron S. K."/>
        </authorList>
    </citation>
    <scope>NUCLEOTIDE SEQUENCE</scope>
</reference>
<dbReference type="InterPro" id="IPR011701">
    <property type="entry name" value="MFS"/>
</dbReference>
<feature type="transmembrane region" description="Helical" evidence="4">
    <location>
        <begin position="328"/>
        <end position="347"/>
    </location>
</feature>
<feature type="transmembrane region" description="Helical" evidence="4">
    <location>
        <begin position="169"/>
        <end position="187"/>
    </location>
</feature>
<feature type="transmembrane region" description="Helical" evidence="4">
    <location>
        <begin position="136"/>
        <end position="157"/>
    </location>
</feature>
<keyword evidence="1 4" id="KW-0812">Transmembrane</keyword>
<evidence type="ECO:0000256" key="2">
    <source>
        <dbReference type="ARBA" id="ARBA00022989"/>
    </source>
</evidence>
<dbReference type="EMBL" id="CAJVCH010096661">
    <property type="protein sequence ID" value="CAG7723216.1"/>
    <property type="molecule type" value="Genomic_DNA"/>
</dbReference>
<feature type="transmembrane region" description="Helical" evidence="4">
    <location>
        <begin position="226"/>
        <end position="251"/>
    </location>
</feature>
<evidence type="ECO:0000256" key="3">
    <source>
        <dbReference type="ARBA" id="ARBA00023136"/>
    </source>
</evidence>
<dbReference type="Proteomes" id="UP000708208">
    <property type="component" value="Unassembled WGS sequence"/>
</dbReference>
<dbReference type="AlphaFoldDB" id="A0A8J2JS39"/>
<feature type="transmembrane region" description="Helical" evidence="4">
    <location>
        <begin position="380"/>
        <end position="403"/>
    </location>
</feature>
<evidence type="ECO:0000256" key="4">
    <source>
        <dbReference type="SAM" id="Phobius"/>
    </source>
</evidence>
<dbReference type="GO" id="GO:0022857">
    <property type="term" value="F:transmembrane transporter activity"/>
    <property type="evidence" value="ECO:0007669"/>
    <property type="project" value="InterPro"/>
</dbReference>
<feature type="transmembrane region" description="Helical" evidence="4">
    <location>
        <begin position="76"/>
        <end position="99"/>
    </location>
</feature>
<sequence>MSQAKLPYTTGDNNNETVKLQGDPEASVVDLKDTVDMKRITTAVIYYCNITYGISSLFLAPVIVDFRNAYETDMTTISWVFTISRACMLVFFSMYGVIFNHVNRHGLIVALLLITGIMMGVMPYCKTIVAFGIVNIIRLITYAGWATAQAVWVIEIWKEASGPYIQGQHFCFALGAMLPSLIFAPFLKEDQDPQNLLKINETSISPTEFDHNITLTTEESPSLSRLYIPAGICAFLVVLGSIFQLVLFLFVKSSNKKPKNRKLEVAQEDPKSSKGLKSERRIKINLIILASTLVGVCQVMETIAFQFLPAYVIYSNPNLTEVDGAHIMSAHTAAYTLGRFAGIFIIFKLQPKTLLLINILFVVAANVVFTLASGSDSFEMLVGGSALLGIGFSTIIPCVYDYVKMEMTVFCSR</sequence>
<keyword evidence="6" id="KW-1185">Reference proteome</keyword>
<protein>
    <submittedName>
        <fullName evidence="5">Uncharacterized protein</fullName>
    </submittedName>
</protein>
<dbReference type="PANTHER" id="PTHR23121">
    <property type="entry name" value="SODIUM-DEPENDENT GLUCOSE TRANSPORTER 1"/>
    <property type="match status" value="1"/>
</dbReference>
<name>A0A8J2JS39_9HEXA</name>
<feature type="transmembrane region" description="Helical" evidence="4">
    <location>
        <begin position="44"/>
        <end position="64"/>
    </location>
</feature>
<feature type="transmembrane region" description="Helical" evidence="4">
    <location>
        <begin position="284"/>
        <end position="308"/>
    </location>
</feature>
<feature type="transmembrane region" description="Helical" evidence="4">
    <location>
        <begin position="106"/>
        <end position="124"/>
    </location>
</feature>
<accession>A0A8J2JS39</accession>